<keyword evidence="4" id="KW-1003">Cell membrane</keyword>
<evidence type="ECO:0000256" key="8">
    <source>
        <dbReference type="ARBA" id="ARBA00023065"/>
    </source>
</evidence>
<dbReference type="AlphaFoldDB" id="A0AAW1TS35"/>
<keyword evidence="5 11" id="KW-0812">Transmembrane</keyword>
<dbReference type="Pfam" id="PF03189">
    <property type="entry name" value="Otopetrin"/>
    <property type="match status" value="1"/>
</dbReference>
<evidence type="ECO:0000256" key="5">
    <source>
        <dbReference type="ARBA" id="ARBA00022692"/>
    </source>
</evidence>
<keyword evidence="9 11" id="KW-0472">Membrane</keyword>
<name>A0AAW1TS35_9CUCU</name>
<proteinExistence type="inferred from homology"/>
<dbReference type="PANTHER" id="PTHR21522">
    <property type="entry name" value="PROTON CHANNEL OTOP"/>
    <property type="match status" value="1"/>
</dbReference>
<keyword evidence="6" id="KW-0375">Hydrogen ion transport</keyword>
<evidence type="ECO:0000256" key="1">
    <source>
        <dbReference type="ARBA" id="ARBA00004651"/>
    </source>
</evidence>
<keyword evidence="8" id="KW-0406">Ion transport</keyword>
<keyword evidence="3" id="KW-0813">Transport</keyword>
<gene>
    <name evidence="12" type="ORF">WA026_009913</name>
</gene>
<dbReference type="EMBL" id="JARQZJ010000004">
    <property type="protein sequence ID" value="KAK9870951.1"/>
    <property type="molecule type" value="Genomic_DNA"/>
</dbReference>
<evidence type="ECO:0000313" key="12">
    <source>
        <dbReference type="EMBL" id="KAK9870951.1"/>
    </source>
</evidence>
<accession>A0AAW1TS35</accession>
<feature type="transmembrane region" description="Helical" evidence="11">
    <location>
        <begin position="154"/>
        <end position="174"/>
    </location>
</feature>
<evidence type="ECO:0000256" key="10">
    <source>
        <dbReference type="ARBA" id="ARBA00023303"/>
    </source>
</evidence>
<keyword evidence="10" id="KW-0407">Ion channel</keyword>
<evidence type="ECO:0000256" key="9">
    <source>
        <dbReference type="ARBA" id="ARBA00023136"/>
    </source>
</evidence>
<comment type="subcellular location">
    <subcellularLocation>
        <location evidence="1">Cell membrane</location>
        <topology evidence="1">Multi-pass membrane protein</topology>
    </subcellularLocation>
</comment>
<dbReference type="PANTHER" id="PTHR21522:SF30">
    <property type="entry name" value="GH01206P"/>
    <property type="match status" value="1"/>
</dbReference>
<dbReference type="GO" id="GO:0005886">
    <property type="term" value="C:plasma membrane"/>
    <property type="evidence" value="ECO:0007669"/>
    <property type="project" value="UniProtKB-SubCell"/>
</dbReference>
<evidence type="ECO:0000256" key="6">
    <source>
        <dbReference type="ARBA" id="ARBA00022781"/>
    </source>
</evidence>
<protein>
    <submittedName>
        <fullName evidence="12">Uncharacterized protein</fullName>
    </submittedName>
</protein>
<feature type="transmembrane region" description="Helical" evidence="11">
    <location>
        <begin position="237"/>
        <end position="255"/>
    </location>
</feature>
<evidence type="ECO:0000256" key="3">
    <source>
        <dbReference type="ARBA" id="ARBA00022448"/>
    </source>
</evidence>
<keyword evidence="7 11" id="KW-1133">Transmembrane helix</keyword>
<dbReference type="GO" id="GO:0015252">
    <property type="term" value="F:proton channel activity"/>
    <property type="evidence" value="ECO:0007669"/>
    <property type="project" value="InterPro"/>
</dbReference>
<evidence type="ECO:0000256" key="11">
    <source>
        <dbReference type="SAM" id="Phobius"/>
    </source>
</evidence>
<reference evidence="12 13" key="1">
    <citation type="submission" date="2023-03" db="EMBL/GenBank/DDBJ databases">
        <title>Genome insight into feeding habits of ladybird beetles.</title>
        <authorList>
            <person name="Li H.-S."/>
            <person name="Huang Y.-H."/>
            <person name="Pang H."/>
        </authorList>
    </citation>
    <scope>NUCLEOTIDE SEQUENCE [LARGE SCALE GENOMIC DNA]</scope>
    <source>
        <strain evidence="12">SYSU_2023b</strain>
        <tissue evidence="12">Whole body</tissue>
    </source>
</reference>
<keyword evidence="13" id="KW-1185">Reference proteome</keyword>
<organism evidence="12 13">
    <name type="scientific">Henosepilachna vigintioctopunctata</name>
    <dbReference type="NCBI Taxonomy" id="420089"/>
    <lineage>
        <taxon>Eukaryota</taxon>
        <taxon>Metazoa</taxon>
        <taxon>Ecdysozoa</taxon>
        <taxon>Arthropoda</taxon>
        <taxon>Hexapoda</taxon>
        <taxon>Insecta</taxon>
        <taxon>Pterygota</taxon>
        <taxon>Neoptera</taxon>
        <taxon>Endopterygota</taxon>
        <taxon>Coleoptera</taxon>
        <taxon>Polyphaga</taxon>
        <taxon>Cucujiformia</taxon>
        <taxon>Coccinelloidea</taxon>
        <taxon>Coccinellidae</taxon>
        <taxon>Epilachninae</taxon>
        <taxon>Epilachnini</taxon>
        <taxon>Henosepilachna</taxon>
    </lineage>
</organism>
<sequence>MQFIFLSSKDLELRKTKILARFGLMHMLATDLCEWLYVLVEETKHEITHLAKHHKDTDTVKQCSEELVMGSLVTNASPFLFPCTIEYSLICAVILFEMWKQIRNFTPRKRLPSVLKNNFRKEESVNLISNQNHLNVRNSENHFTVDCSSAHKGLFAGIMVIVLTIISLITFFVLTREPGKSEDSKKRRRIMAHFEVNAVELVLYVITSVATIIAMLHMRPMKYNRKVGAEGQAGIGLDNTLLLVAQTGVFIYSMFSIIGESFMADDFLATGILSEVFSLIQTCLQTIFVLDSWWRRCLNFEQTVKETWKRIDYVSDRRQHGSVDYSQSGKK</sequence>
<comment type="caution">
    <text evidence="12">The sequence shown here is derived from an EMBL/GenBank/DDBJ whole genome shotgun (WGS) entry which is preliminary data.</text>
</comment>
<feature type="transmembrane region" description="Helical" evidence="11">
    <location>
        <begin position="267"/>
        <end position="290"/>
    </location>
</feature>
<feature type="transmembrane region" description="Helical" evidence="11">
    <location>
        <begin position="194"/>
        <end position="216"/>
    </location>
</feature>
<dbReference type="Proteomes" id="UP001431783">
    <property type="component" value="Unassembled WGS sequence"/>
</dbReference>
<evidence type="ECO:0000313" key="13">
    <source>
        <dbReference type="Proteomes" id="UP001431783"/>
    </source>
</evidence>
<evidence type="ECO:0000256" key="7">
    <source>
        <dbReference type="ARBA" id="ARBA00022989"/>
    </source>
</evidence>
<dbReference type="InterPro" id="IPR004878">
    <property type="entry name" value="Otopetrin"/>
</dbReference>
<evidence type="ECO:0000256" key="4">
    <source>
        <dbReference type="ARBA" id="ARBA00022475"/>
    </source>
</evidence>
<comment type="similarity">
    <text evidence="2">Belongs to the otopetrin family.</text>
</comment>
<evidence type="ECO:0000256" key="2">
    <source>
        <dbReference type="ARBA" id="ARBA00006513"/>
    </source>
</evidence>